<dbReference type="KEGG" id="sla:SERLADRAFT_418426"/>
<dbReference type="PANTHER" id="PTHR44167:SF24">
    <property type="entry name" value="SERINE_THREONINE-PROTEIN KINASE CHK2"/>
    <property type="match status" value="1"/>
</dbReference>
<dbReference type="CDD" id="cd00180">
    <property type="entry name" value="PKc"/>
    <property type="match status" value="1"/>
</dbReference>
<organism>
    <name type="scientific">Serpula lacrymans var. lacrymans (strain S7.9)</name>
    <name type="common">Dry rot fungus</name>
    <dbReference type="NCBI Taxonomy" id="578457"/>
    <lineage>
        <taxon>Eukaryota</taxon>
        <taxon>Fungi</taxon>
        <taxon>Dikarya</taxon>
        <taxon>Basidiomycota</taxon>
        <taxon>Agaricomycotina</taxon>
        <taxon>Agaricomycetes</taxon>
        <taxon>Agaricomycetidae</taxon>
        <taxon>Boletales</taxon>
        <taxon>Coniophorineae</taxon>
        <taxon>Serpulaceae</taxon>
        <taxon>Serpula</taxon>
    </lineage>
</organism>
<dbReference type="Pfam" id="PF00069">
    <property type="entry name" value="Pkinase"/>
    <property type="match status" value="1"/>
</dbReference>
<dbReference type="AlphaFoldDB" id="F8PBL3"/>
<evidence type="ECO:0000259" key="1">
    <source>
        <dbReference type="SMART" id="SM00220"/>
    </source>
</evidence>
<reference evidence="2" key="1">
    <citation type="submission" date="2011-04" db="EMBL/GenBank/DDBJ databases">
        <title>Evolution of plant cell wall degrading machinery underlies the functional diversity of forest fungi.</title>
        <authorList>
            <consortium name="US DOE Joint Genome Institute (JGI-PGF)"/>
            <person name="Eastwood D.C."/>
            <person name="Floudas D."/>
            <person name="Binder M."/>
            <person name="Majcherczyk A."/>
            <person name="Schneider P."/>
            <person name="Aerts A."/>
            <person name="Asiegbu F.O."/>
            <person name="Baker S.E."/>
            <person name="Barry K."/>
            <person name="Bendiksby M."/>
            <person name="Blumentritt M."/>
            <person name="Coutinho P.M."/>
            <person name="Cullen D."/>
            <person name="Cullen D."/>
            <person name="Gathman A."/>
            <person name="Goodell B."/>
            <person name="Henrissat B."/>
            <person name="Ihrmark K."/>
            <person name="Kauserud H."/>
            <person name="Kohler A."/>
            <person name="LaButti K."/>
            <person name="Lapidus A."/>
            <person name="Lavin J.L."/>
            <person name="Lee Y.-H."/>
            <person name="Lindquist E."/>
            <person name="Lilly W."/>
            <person name="Lucas S."/>
            <person name="Morin E."/>
            <person name="Murat C."/>
            <person name="Oguiza J.A."/>
            <person name="Park J."/>
            <person name="Pisabarro A.G."/>
            <person name="Riley R."/>
            <person name="Rosling A."/>
            <person name="Salamov A."/>
            <person name="Schmidt O."/>
            <person name="Schmutz J."/>
            <person name="Skrede I."/>
            <person name="Stenlid J."/>
            <person name="Wiebenga A."/>
            <person name="Xie X."/>
            <person name="Kues U."/>
            <person name="Hibbett D.S."/>
            <person name="Hoffmeister D."/>
            <person name="Hogberg N."/>
            <person name="Martin F."/>
            <person name="Grigoriev I.V."/>
            <person name="Watkinson S.C."/>
        </authorList>
    </citation>
    <scope>NUCLEOTIDE SEQUENCE</scope>
    <source>
        <strain evidence="2">S7.9</strain>
    </source>
</reference>
<dbReference type="GO" id="GO:0005524">
    <property type="term" value="F:ATP binding"/>
    <property type="evidence" value="ECO:0007669"/>
    <property type="project" value="InterPro"/>
</dbReference>
<dbReference type="Gene3D" id="1.10.510.10">
    <property type="entry name" value="Transferase(Phosphotransferase) domain 1"/>
    <property type="match status" value="1"/>
</dbReference>
<dbReference type="EMBL" id="GL945443">
    <property type="protein sequence ID" value="EGO19651.1"/>
    <property type="molecule type" value="Genomic_DNA"/>
</dbReference>
<dbReference type="RefSeq" id="XP_007323784.1">
    <property type="nucleotide sequence ID" value="XM_007323722.1"/>
</dbReference>
<dbReference type="GO" id="GO:0005634">
    <property type="term" value="C:nucleus"/>
    <property type="evidence" value="ECO:0007669"/>
    <property type="project" value="TreeGrafter"/>
</dbReference>
<dbReference type="SMART" id="SM00220">
    <property type="entry name" value="S_TKc"/>
    <property type="match status" value="1"/>
</dbReference>
<gene>
    <name evidence="2" type="ORF">SERLADRAFT_418426</name>
</gene>
<dbReference type="SUPFAM" id="SSF56112">
    <property type="entry name" value="Protein kinase-like (PK-like)"/>
    <property type="match status" value="1"/>
</dbReference>
<dbReference type="HOGENOM" id="CLU_054404_0_0_1"/>
<feature type="domain" description="Protein kinase" evidence="1">
    <location>
        <begin position="123"/>
        <end position="366"/>
    </location>
</feature>
<sequence length="445" mass="51469">MTLSASKTVTRSGKCRICIMIHNATHFWDNKGPVDWQFSEATSMMNTSLPQSLRTWREMSVVNGLHWSETWESLRPYFKEKGYDLYQIRNPSASCIPNGTPPPPNSDSFGLYGDRGNDFNVQFERYAQAFAARDAQNRNVVIKVVAKENEECRELEILKMLNSEPLKSDPCNATVPVLEFLQCEDYHFAVMPFCDRCEEPPFRNIHECLDFAEQVLRTLAFLHRNRIAHLDVAFENIVINHHGKIPYFDLNSRACGAPEPVFRSKFPVKYYFLDFGCSATFSPSSPLKSCLVAPFNSILEQRPQEAQKSKHFNPFAADVYQTARLFYTWFINILPDVPGFLELLQDMSSYNPSNRISIDEALKRFSALRSNLPSSADDYEDSNLSKPQSINLLDYYPLVPMGFWRMLRDILQTGDMWLACQFAWYIVKIWFQEHLNSREIHDKHA</sequence>
<dbReference type="OrthoDB" id="2680861at2759"/>
<protein>
    <recommendedName>
        <fullName evidence="1">Protein kinase domain-containing protein</fullName>
    </recommendedName>
</protein>
<dbReference type="Proteomes" id="UP000008064">
    <property type="component" value="Unassembled WGS sequence"/>
</dbReference>
<dbReference type="InterPro" id="IPR000719">
    <property type="entry name" value="Prot_kinase_dom"/>
</dbReference>
<dbReference type="GeneID" id="18813699"/>
<evidence type="ECO:0000313" key="2">
    <source>
        <dbReference type="EMBL" id="EGO19651.1"/>
    </source>
</evidence>
<dbReference type="InterPro" id="IPR011009">
    <property type="entry name" value="Kinase-like_dom_sf"/>
</dbReference>
<dbReference type="PANTHER" id="PTHR44167">
    <property type="entry name" value="OVARIAN-SPECIFIC SERINE/THREONINE-PROTEIN KINASE LOK-RELATED"/>
    <property type="match status" value="1"/>
</dbReference>
<proteinExistence type="predicted"/>
<accession>F8PBL3</accession>
<dbReference type="GO" id="GO:0044773">
    <property type="term" value="P:mitotic DNA damage checkpoint signaling"/>
    <property type="evidence" value="ECO:0007669"/>
    <property type="project" value="TreeGrafter"/>
</dbReference>
<dbReference type="GO" id="GO:0004674">
    <property type="term" value="F:protein serine/threonine kinase activity"/>
    <property type="evidence" value="ECO:0007669"/>
    <property type="project" value="TreeGrafter"/>
</dbReference>
<name>F8PBL3_SERL9</name>